<feature type="non-terminal residue" evidence="1">
    <location>
        <position position="149"/>
    </location>
</feature>
<dbReference type="OrthoDB" id="2687688at2759"/>
<proteinExistence type="predicted"/>
<evidence type="ECO:0000313" key="1">
    <source>
        <dbReference type="EMBL" id="KIK90754.1"/>
    </source>
</evidence>
<dbReference type="HOGENOM" id="CLU_018552_1_3_1"/>
<dbReference type="EMBL" id="KN825475">
    <property type="protein sequence ID" value="KIK90754.1"/>
    <property type="molecule type" value="Genomic_DNA"/>
</dbReference>
<reference evidence="1 2" key="1">
    <citation type="submission" date="2014-04" db="EMBL/GenBank/DDBJ databases">
        <authorList>
            <consortium name="DOE Joint Genome Institute"/>
            <person name="Kuo A."/>
            <person name="Kohler A."/>
            <person name="Jargeat P."/>
            <person name="Nagy L.G."/>
            <person name="Floudas D."/>
            <person name="Copeland A."/>
            <person name="Barry K.W."/>
            <person name="Cichocki N."/>
            <person name="Veneault-Fourrey C."/>
            <person name="LaButti K."/>
            <person name="Lindquist E.A."/>
            <person name="Lipzen A."/>
            <person name="Lundell T."/>
            <person name="Morin E."/>
            <person name="Murat C."/>
            <person name="Sun H."/>
            <person name="Tunlid A."/>
            <person name="Henrissat B."/>
            <person name="Grigoriev I.V."/>
            <person name="Hibbett D.S."/>
            <person name="Martin F."/>
            <person name="Nordberg H.P."/>
            <person name="Cantor M.N."/>
            <person name="Hua S.X."/>
        </authorList>
    </citation>
    <scope>NUCLEOTIDE SEQUENCE [LARGE SCALE GENOMIC DNA]</scope>
    <source>
        <strain evidence="1 2">Ve08.2h10</strain>
    </source>
</reference>
<reference evidence="2" key="2">
    <citation type="submission" date="2015-01" db="EMBL/GenBank/DDBJ databases">
        <title>Evolutionary Origins and Diversification of the Mycorrhizal Mutualists.</title>
        <authorList>
            <consortium name="DOE Joint Genome Institute"/>
            <consortium name="Mycorrhizal Genomics Consortium"/>
            <person name="Kohler A."/>
            <person name="Kuo A."/>
            <person name="Nagy L.G."/>
            <person name="Floudas D."/>
            <person name="Copeland A."/>
            <person name="Barry K.W."/>
            <person name="Cichocki N."/>
            <person name="Veneault-Fourrey C."/>
            <person name="LaButti K."/>
            <person name="Lindquist E.A."/>
            <person name="Lipzen A."/>
            <person name="Lundell T."/>
            <person name="Morin E."/>
            <person name="Murat C."/>
            <person name="Riley R."/>
            <person name="Ohm R."/>
            <person name="Sun H."/>
            <person name="Tunlid A."/>
            <person name="Henrissat B."/>
            <person name="Grigoriev I.V."/>
            <person name="Hibbett D.S."/>
            <person name="Martin F."/>
        </authorList>
    </citation>
    <scope>NUCLEOTIDE SEQUENCE [LARGE SCALE GENOMIC DNA]</scope>
    <source>
        <strain evidence="2">Ve08.2h10</strain>
    </source>
</reference>
<sequence length="149" mass="16446">LQIIALIFDDILDQITDHPIFSNQSHNHQLPVAIQLAIFLNHAGHYRNAISPKYVAQWAGVSTGSVINCTSCVMVAILDQHDTFMQFPALDSEDVSISCAYAQEHSCPEWCNGILAADGSAFCLHVKPTLHGETFFDHKSNYSLNCQVS</sequence>
<protein>
    <submittedName>
        <fullName evidence="1">Uncharacterized protein</fullName>
    </submittedName>
</protein>
<dbReference type="Proteomes" id="UP000054538">
    <property type="component" value="Unassembled WGS sequence"/>
</dbReference>
<dbReference type="InParanoid" id="A0A0D0DWY8"/>
<gene>
    <name evidence="1" type="ORF">PAXRUDRAFT_123852</name>
</gene>
<name>A0A0D0DWY8_9AGAM</name>
<dbReference type="STRING" id="930991.A0A0D0DWY8"/>
<organism evidence="1 2">
    <name type="scientific">Paxillus rubicundulus Ve08.2h10</name>
    <dbReference type="NCBI Taxonomy" id="930991"/>
    <lineage>
        <taxon>Eukaryota</taxon>
        <taxon>Fungi</taxon>
        <taxon>Dikarya</taxon>
        <taxon>Basidiomycota</taxon>
        <taxon>Agaricomycotina</taxon>
        <taxon>Agaricomycetes</taxon>
        <taxon>Agaricomycetidae</taxon>
        <taxon>Boletales</taxon>
        <taxon>Paxilineae</taxon>
        <taxon>Paxillaceae</taxon>
        <taxon>Paxillus</taxon>
    </lineage>
</organism>
<accession>A0A0D0DWY8</accession>
<dbReference type="AlphaFoldDB" id="A0A0D0DWY8"/>
<feature type="non-terminal residue" evidence="1">
    <location>
        <position position="1"/>
    </location>
</feature>
<keyword evidence="2" id="KW-1185">Reference proteome</keyword>
<evidence type="ECO:0000313" key="2">
    <source>
        <dbReference type="Proteomes" id="UP000054538"/>
    </source>
</evidence>